<dbReference type="GO" id="GO:0004301">
    <property type="term" value="F:epoxide hydrolase activity"/>
    <property type="evidence" value="ECO:0007669"/>
    <property type="project" value="TreeGrafter"/>
</dbReference>
<evidence type="ECO:0000313" key="4">
    <source>
        <dbReference type="Proteomes" id="UP000501812"/>
    </source>
</evidence>
<evidence type="ECO:0000313" key="3">
    <source>
        <dbReference type="EMBL" id="QJE99246.1"/>
    </source>
</evidence>
<feature type="domain" description="AB hydrolase-1" evidence="2">
    <location>
        <begin position="25"/>
        <end position="269"/>
    </location>
</feature>
<accession>A0A858RP71</accession>
<dbReference type="PRINTS" id="PR00412">
    <property type="entry name" value="EPOXHYDRLASE"/>
</dbReference>
<protein>
    <submittedName>
        <fullName evidence="3">Alpha/beta hydrolase</fullName>
    </submittedName>
</protein>
<dbReference type="InterPro" id="IPR000073">
    <property type="entry name" value="AB_hydrolase_1"/>
</dbReference>
<name>A0A858RP71_9BACT</name>
<dbReference type="SUPFAM" id="SSF53474">
    <property type="entry name" value="alpha/beta-Hydrolases"/>
    <property type="match status" value="1"/>
</dbReference>
<dbReference type="Gene3D" id="3.40.50.1820">
    <property type="entry name" value="alpha/beta hydrolase"/>
    <property type="match status" value="1"/>
</dbReference>
<dbReference type="PANTHER" id="PTHR42977">
    <property type="entry name" value="HYDROLASE-RELATED"/>
    <property type="match status" value="1"/>
</dbReference>
<dbReference type="FunFam" id="3.40.50.1820:FF:000173">
    <property type="entry name" value="Alpha/beta hydrolase"/>
    <property type="match status" value="1"/>
</dbReference>
<dbReference type="PRINTS" id="PR00111">
    <property type="entry name" value="ABHYDROLASE"/>
</dbReference>
<gene>
    <name evidence="3" type="ORF">HHL09_11140</name>
</gene>
<sequence length="285" mass="32573">MVRYKTVTLPEADIFYREAGDPGKPVILLLHGFPTSSHMFRDLIPELSGDFHVMAPDLPGFGFSSAPDHTKFQYTFDHLAKVMGDFVEQQKLGKFSIYIFDYGAPVGLRLALKYPDRITGIVTQNGNAYVEGLSEEGWRPVKTYWDKPTQENRDALRKFFSPEVTRWQYVHGVKDESLVAPESYTLDQAMLDRPQSAEAQLDLFGDYQNNVKLYPKFQEFFRTYKVPTLAVWGKNDPFFLPPGAEAYKRDNPDAKVVFYDTGHFALETHAKEIGAEIRSFFAAKK</sequence>
<dbReference type="InterPro" id="IPR000639">
    <property type="entry name" value="Epox_hydrolase-like"/>
</dbReference>
<proteinExistence type="predicted"/>
<dbReference type="InterPro" id="IPR051340">
    <property type="entry name" value="Haloalkane_dehalogenase"/>
</dbReference>
<dbReference type="InterPro" id="IPR029058">
    <property type="entry name" value="AB_hydrolase_fold"/>
</dbReference>
<keyword evidence="1 3" id="KW-0378">Hydrolase</keyword>
<organism evidence="3 4">
    <name type="scientific">Luteolibacter luteus</name>
    <dbReference type="NCBI Taxonomy" id="2728835"/>
    <lineage>
        <taxon>Bacteria</taxon>
        <taxon>Pseudomonadati</taxon>
        <taxon>Verrucomicrobiota</taxon>
        <taxon>Verrucomicrobiia</taxon>
        <taxon>Verrucomicrobiales</taxon>
        <taxon>Verrucomicrobiaceae</taxon>
        <taxon>Luteolibacter</taxon>
    </lineage>
</organism>
<dbReference type="PANTHER" id="PTHR42977:SF3">
    <property type="entry name" value="AB HYDROLASE-1 DOMAIN-CONTAINING PROTEIN"/>
    <property type="match status" value="1"/>
</dbReference>
<reference evidence="3 4" key="1">
    <citation type="submission" date="2020-04" db="EMBL/GenBank/DDBJ databases">
        <title>Luteolibacter sp. G-1-1-1 isolated from soil.</title>
        <authorList>
            <person name="Dahal R.H."/>
        </authorList>
    </citation>
    <scope>NUCLEOTIDE SEQUENCE [LARGE SCALE GENOMIC DNA]</scope>
    <source>
        <strain evidence="3 4">G-1-1-1</strain>
    </source>
</reference>
<dbReference type="EMBL" id="CP051774">
    <property type="protein sequence ID" value="QJE99246.1"/>
    <property type="molecule type" value="Genomic_DNA"/>
</dbReference>
<evidence type="ECO:0000259" key="2">
    <source>
        <dbReference type="Pfam" id="PF00561"/>
    </source>
</evidence>
<dbReference type="Proteomes" id="UP000501812">
    <property type="component" value="Chromosome"/>
</dbReference>
<evidence type="ECO:0000256" key="1">
    <source>
        <dbReference type="ARBA" id="ARBA00022801"/>
    </source>
</evidence>
<keyword evidence="4" id="KW-1185">Reference proteome</keyword>
<dbReference type="KEGG" id="luo:HHL09_11140"/>
<dbReference type="AlphaFoldDB" id="A0A858RP71"/>
<dbReference type="Pfam" id="PF00561">
    <property type="entry name" value="Abhydrolase_1"/>
    <property type="match status" value="1"/>
</dbReference>